<dbReference type="PANTHER" id="PTHR36558">
    <property type="entry name" value="GLR1098 PROTEIN"/>
    <property type="match status" value="1"/>
</dbReference>
<dbReference type="GO" id="GO:0004519">
    <property type="term" value="F:endonuclease activity"/>
    <property type="evidence" value="ECO:0007669"/>
    <property type="project" value="UniProtKB-KW"/>
</dbReference>
<reference evidence="2" key="1">
    <citation type="submission" date="2020-12" db="EMBL/GenBank/DDBJ databases">
        <title>Methylobrevis albus sp. nov., isolated from fresh water lack sediment.</title>
        <authorList>
            <person name="Zou Q."/>
        </authorList>
    </citation>
    <scope>NUCLEOTIDE SEQUENCE</scope>
    <source>
        <strain evidence="2">L22</strain>
    </source>
</reference>
<name>A0A931I312_9HYPH</name>
<dbReference type="EMBL" id="JADZLT010000049">
    <property type="protein sequence ID" value="MBH0237958.1"/>
    <property type="molecule type" value="Genomic_DNA"/>
</dbReference>
<dbReference type="Pfam" id="PF05685">
    <property type="entry name" value="Uma2"/>
    <property type="match status" value="1"/>
</dbReference>
<keyword evidence="3" id="KW-1185">Reference proteome</keyword>
<evidence type="ECO:0000259" key="1">
    <source>
        <dbReference type="Pfam" id="PF05685"/>
    </source>
</evidence>
<keyword evidence="2" id="KW-0540">Nuclease</keyword>
<dbReference type="AlphaFoldDB" id="A0A931I312"/>
<dbReference type="PANTHER" id="PTHR36558:SF1">
    <property type="entry name" value="RESTRICTION ENDONUCLEASE DOMAIN-CONTAINING PROTEIN-RELATED"/>
    <property type="match status" value="1"/>
</dbReference>
<sequence length="199" mass="21695">MMAANLVPLTGCCPMAELKSEPMSAEAFLAWCLDREERYELVDGLPRMMTGARRAHDRVVLNALIAFGGLLRGSPCEPGSADIAVRIPNGNVRRPDVSIDCGDKDGSLLEATRPVAIVEVLSPSTRQTDLIRKLGEYQTLPSLCYLLFLEPEEVSAVFWHRVPGGTWTYLSLIGRDTDIAMPEVGVTLPLGAFYEGTDA</sequence>
<organism evidence="2 3">
    <name type="scientific">Methylobrevis albus</name>
    <dbReference type="NCBI Taxonomy" id="2793297"/>
    <lineage>
        <taxon>Bacteria</taxon>
        <taxon>Pseudomonadati</taxon>
        <taxon>Pseudomonadota</taxon>
        <taxon>Alphaproteobacteria</taxon>
        <taxon>Hyphomicrobiales</taxon>
        <taxon>Pleomorphomonadaceae</taxon>
        <taxon>Methylobrevis</taxon>
    </lineage>
</organism>
<dbReference type="Proteomes" id="UP000631694">
    <property type="component" value="Unassembled WGS sequence"/>
</dbReference>
<keyword evidence="2" id="KW-0378">Hydrolase</keyword>
<dbReference type="CDD" id="cd06260">
    <property type="entry name" value="DUF820-like"/>
    <property type="match status" value="1"/>
</dbReference>
<dbReference type="InterPro" id="IPR012296">
    <property type="entry name" value="Nuclease_put_TT1808"/>
</dbReference>
<protein>
    <submittedName>
        <fullName evidence="2">Uma2 family endonuclease</fullName>
    </submittedName>
</protein>
<proteinExistence type="predicted"/>
<gene>
    <name evidence="2" type="ORF">I5731_09010</name>
</gene>
<comment type="caution">
    <text evidence="2">The sequence shown here is derived from an EMBL/GenBank/DDBJ whole genome shotgun (WGS) entry which is preliminary data.</text>
</comment>
<accession>A0A931I312</accession>
<dbReference type="InterPro" id="IPR008538">
    <property type="entry name" value="Uma2"/>
</dbReference>
<evidence type="ECO:0000313" key="3">
    <source>
        <dbReference type="Proteomes" id="UP000631694"/>
    </source>
</evidence>
<dbReference type="SUPFAM" id="SSF52980">
    <property type="entry name" value="Restriction endonuclease-like"/>
    <property type="match status" value="1"/>
</dbReference>
<evidence type="ECO:0000313" key="2">
    <source>
        <dbReference type="EMBL" id="MBH0237958.1"/>
    </source>
</evidence>
<dbReference type="Gene3D" id="3.90.1570.10">
    <property type="entry name" value="tt1808, chain A"/>
    <property type="match status" value="1"/>
</dbReference>
<dbReference type="InterPro" id="IPR011335">
    <property type="entry name" value="Restrct_endonuc-II-like"/>
</dbReference>
<keyword evidence="2" id="KW-0255">Endonuclease</keyword>
<feature type="domain" description="Putative restriction endonuclease" evidence="1">
    <location>
        <begin position="26"/>
        <end position="172"/>
    </location>
</feature>